<dbReference type="SUPFAM" id="SSF53335">
    <property type="entry name" value="S-adenosyl-L-methionine-dependent methyltransferases"/>
    <property type="match status" value="1"/>
</dbReference>
<dbReference type="Proteomes" id="UP001218579">
    <property type="component" value="Unassembled WGS sequence"/>
</dbReference>
<organism evidence="2 3">
    <name type="scientific">Asticcacaulis machinosus</name>
    <dbReference type="NCBI Taxonomy" id="2984211"/>
    <lineage>
        <taxon>Bacteria</taxon>
        <taxon>Pseudomonadati</taxon>
        <taxon>Pseudomonadota</taxon>
        <taxon>Alphaproteobacteria</taxon>
        <taxon>Caulobacterales</taxon>
        <taxon>Caulobacteraceae</taxon>
        <taxon>Asticcacaulis</taxon>
    </lineage>
</organism>
<dbReference type="PIRSF" id="PIRSF031679">
    <property type="entry name" value="Mtase_Alr7345_prd"/>
    <property type="match status" value="1"/>
</dbReference>
<keyword evidence="3" id="KW-1185">Reference proteome</keyword>
<gene>
    <name evidence="2" type="ORF">PQU98_09815</name>
</gene>
<accession>A0ABT5HJK4</accession>
<reference evidence="2 3" key="1">
    <citation type="submission" date="2023-01" db="EMBL/GenBank/DDBJ databases">
        <title>Novel species of the genus Asticcacaulis isolated from rivers.</title>
        <authorList>
            <person name="Lu H."/>
        </authorList>
    </citation>
    <scope>NUCLEOTIDE SEQUENCE [LARGE SCALE GENOMIC DNA]</scope>
    <source>
        <strain evidence="2 3">LKC15W</strain>
    </source>
</reference>
<dbReference type="RefSeq" id="WP_272744764.1">
    <property type="nucleotide sequence ID" value="NZ_JAQQKV010000002.1"/>
</dbReference>
<proteinExistence type="predicted"/>
<protein>
    <submittedName>
        <fullName evidence="2">Methyltransferase</fullName>
    </submittedName>
</protein>
<dbReference type="Gene3D" id="3.40.50.150">
    <property type="entry name" value="Vaccinia Virus protein VP39"/>
    <property type="match status" value="2"/>
</dbReference>
<dbReference type="InterPro" id="IPR016980">
    <property type="entry name" value="S-AdoMet-dep_MeTrfase_Alr7345"/>
</dbReference>
<keyword evidence="2" id="KW-0489">Methyltransferase</keyword>
<dbReference type="EMBL" id="JAQQKV010000002">
    <property type="protein sequence ID" value="MDC7676426.1"/>
    <property type="molecule type" value="Genomic_DNA"/>
</dbReference>
<sequence>MTNFHRMFGAALMGVAMVSVSVPAVAADAALKAAVTGSWRTPENAARDAYRHPEAALAFWGLKPGMTVVDVNPGNKGWWTEILAPYAKATGGAYVAAAPNVTGYSAGDPVVVGTVKAYALSPSVNEVPAGSADMVLVARMFHNWARQDGTTEAYMTAFNTMLKPGGILAVEQHRAPEGSDPKAGTGYVPESYVIDAAKKAGFELVAKSEINANPKDTRDHPFGVWTLKPIRQSAARGQQPAADFDRAKYDAIGESDRMTLKFKKVK</sequence>
<feature type="chain" id="PRO_5046589146" evidence="1">
    <location>
        <begin position="27"/>
        <end position="266"/>
    </location>
</feature>
<dbReference type="InterPro" id="IPR029063">
    <property type="entry name" value="SAM-dependent_MTases_sf"/>
</dbReference>
<name>A0ABT5HJK4_9CAUL</name>
<keyword evidence="2" id="KW-0808">Transferase</keyword>
<feature type="signal peptide" evidence="1">
    <location>
        <begin position="1"/>
        <end position="26"/>
    </location>
</feature>
<evidence type="ECO:0000256" key="1">
    <source>
        <dbReference type="SAM" id="SignalP"/>
    </source>
</evidence>
<evidence type="ECO:0000313" key="3">
    <source>
        <dbReference type="Proteomes" id="UP001218579"/>
    </source>
</evidence>
<dbReference type="GO" id="GO:0032259">
    <property type="term" value="P:methylation"/>
    <property type="evidence" value="ECO:0007669"/>
    <property type="project" value="UniProtKB-KW"/>
</dbReference>
<evidence type="ECO:0000313" key="2">
    <source>
        <dbReference type="EMBL" id="MDC7676426.1"/>
    </source>
</evidence>
<comment type="caution">
    <text evidence="2">The sequence shown here is derived from an EMBL/GenBank/DDBJ whole genome shotgun (WGS) entry which is preliminary data.</text>
</comment>
<dbReference type="GO" id="GO:0008168">
    <property type="term" value="F:methyltransferase activity"/>
    <property type="evidence" value="ECO:0007669"/>
    <property type="project" value="UniProtKB-KW"/>
</dbReference>
<keyword evidence="1" id="KW-0732">Signal</keyword>